<dbReference type="InterPro" id="IPR036412">
    <property type="entry name" value="HAD-like_sf"/>
</dbReference>
<dbReference type="CDD" id="cd01427">
    <property type="entry name" value="HAD_like"/>
    <property type="match status" value="1"/>
</dbReference>
<evidence type="ECO:0000256" key="1">
    <source>
        <dbReference type="SAM" id="SignalP"/>
    </source>
</evidence>
<protein>
    <submittedName>
        <fullName evidence="2">HAD family hydrolase</fullName>
    </submittedName>
</protein>
<dbReference type="Proteomes" id="UP001500021">
    <property type="component" value="Unassembled WGS sequence"/>
</dbReference>
<dbReference type="EMBL" id="BAAAFA010000001">
    <property type="protein sequence ID" value="GAA0811493.1"/>
    <property type="molecule type" value="Genomic_DNA"/>
</dbReference>
<dbReference type="SUPFAM" id="SSF56784">
    <property type="entry name" value="HAD-like"/>
    <property type="match status" value="1"/>
</dbReference>
<comment type="caution">
    <text evidence="2">The sequence shown here is derived from an EMBL/GenBank/DDBJ whole genome shotgun (WGS) entry which is preliminary data.</text>
</comment>
<evidence type="ECO:0000313" key="3">
    <source>
        <dbReference type="Proteomes" id="UP001500021"/>
    </source>
</evidence>
<dbReference type="Gene3D" id="3.40.50.1000">
    <property type="entry name" value="HAD superfamily/HAD-like"/>
    <property type="match status" value="1"/>
</dbReference>
<keyword evidence="3" id="KW-1185">Reference proteome</keyword>
<dbReference type="GO" id="GO:0016787">
    <property type="term" value="F:hydrolase activity"/>
    <property type="evidence" value="ECO:0007669"/>
    <property type="project" value="UniProtKB-KW"/>
</dbReference>
<dbReference type="InterPro" id="IPR023214">
    <property type="entry name" value="HAD_sf"/>
</dbReference>
<keyword evidence="1" id="KW-0732">Signal</keyword>
<dbReference type="RefSeq" id="WP_343814423.1">
    <property type="nucleotide sequence ID" value="NZ_BAAAFA010000001.1"/>
</dbReference>
<gene>
    <name evidence="2" type="ORF">GCM10009111_04090</name>
</gene>
<organism evidence="2 3">
    <name type="scientific">Colwellia asteriadis</name>
    <dbReference type="NCBI Taxonomy" id="517723"/>
    <lineage>
        <taxon>Bacteria</taxon>
        <taxon>Pseudomonadati</taxon>
        <taxon>Pseudomonadota</taxon>
        <taxon>Gammaproteobacteria</taxon>
        <taxon>Alteromonadales</taxon>
        <taxon>Colwelliaceae</taxon>
        <taxon>Colwellia</taxon>
    </lineage>
</organism>
<dbReference type="Pfam" id="PF12710">
    <property type="entry name" value="HAD"/>
    <property type="match status" value="1"/>
</dbReference>
<evidence type="ECO:0000313" key="2">
    <source>
        <dbReference type="EMBL" id="GAA0811493.1"/>
    </source>
</evidence>
<reference evidence="2 3" key="1">
    <citation type="journal article" date="2019" name="Int. J. Syst. Evol. Microbiol.">
        <title>The Global Catalogue of Microorganisms (GCM) 10K type strain sequencing project: providing services to taxonomists for standard genome sequencing and annotation.</title>
        <authorList>
            <consortium name="The Broad Institute Genomics Platform"/>
            <consortium name="The Broad Institute Genome Sequencing Center for Infectious Disease"/>
            <person name="Wu L."/>
            <person name="Ma J."/>
        </authorList>
    </citation>
    <scope>NUCLEOTIDE SEQUENCE [LARGE SCALE GENOMIC DNA]</scope>
    <source>
        <strain evidence="2 3">JCM 15608</strain>
    </source>
</reference>
<proteinExistence type="predicted"/>
<keyword evidence="2" id="KW-0378">Hydrolase</keyword>
<sequence length="323" mass="36360">MKLLQSLFVITSLVVTTTCVAAEPLASWQEGARKHTIIEFVKKTTTEGSKDFIAVADRVAVFDNDGTLWAEQPAYFQLFFALSQVKQLAPDNPQWKTTQPYADILQGKMPAHMTEKDLIELVMNTHAGMTSEVFTQQVSSWMSSAKHPITKKPFTDMVYQPMLELLTYLREHDYKTFIVSGGGVEFMRAWAPDVYGIPAEQIIGSRIASEYKVIDGVPKIVRLPELEFNNDKAGKPIGIYNAIGKRPIIAVGNSDGDRAMLEWTTAGAESRLGVIVHHTDKEREWAYDKDSKIGKLDKALIQAEKENWLVVDMKNDWSVVYKK</sequence>
<name>A0ABN1L326_9GAMM</name>
<feature type="signal peptide" evidence="1">
    <location>
        <begin position="1"/>
        <end position="21"/>
    </location>
</feature>
<feature type="chain" id="PRO_5046655542" evidence="1">
    <location>
        <begin position="22"/>
        <end position="323"/>
    </location>
</feature>
<accession>A0ABN1L326</accession>